<sequence>MDNNKNSSSSSICRKIRQALASNPAILAIQRISSFNQEPKPVTKYPNSPPHHYKARKEGIGANPKLRSDNGKPPASSTTKGASSGIPITVGAKGEREPHPQHVPVQGKQHQHGHVVVHSEQQGKKHGDINEHFKVFIENTRDKMRRSMTNIGWAQSNHPAPAQDQEAHASNKNESHYSDFIQRVGKKLRATTTVRKSGNYLKEK</sequence>
<gene>
    <name evidence="2" type="ORF">Fmac_027961</name>
</gene>
<name>A0ABD1LJC0_9FABA</name>
<comment type="caution">
    <text evidence="2">The sequence shown here is derived from an EMBL/GenBank/DDBJ whole genome shotgun (WGS) entry which is preliminary data.</text>
</comment>
<dbReference type="Proteomes" id="UP001603857">
    <property type="component" value="Unassembled WGS sequence"/>
</dbReference>
<dbReference type="PANTHER" id="PTHR36746">
    <property type="entry name" value="BNAC04G51760D PROTEIN"/>
    <property type="match status" value="1"/>
</dbReference>
<feature type="compositionally biased region" description="Basic and acidic residues" evidence="1">
    <location>
        <begin position="165"/>
        <end position="177"/>
    </location>
</feature>
<feature type="region of interest" description="Disordered" evidence="1">
    <location>
        <begin position="153"/>
        <end position="178"/>
    </location>
</feature>
<protein>
    <submittedName>
        <fullName evidence="2">Uncharacterized protein</fullName>
    </submittedName>
</protein>
<dbReference type="EMBL" id="JBGMDY010000009">
    <property type="protein sequence ID" value="KAL2323582.1"/>
    <property type="molecule type" value="Genomic_DNA"/>
</dbReference>
<dbReference type="AlphaFoldDB" id="A0ABD1LJC0"/>
<feature type="region of interest" description="Disordered" evidence="1">
    <location>
        <begin position="32"/>
        <end position="109"/>
    </location>
</feature>
<dbReference type="PANTHER" id="PTHR36746:SF5">
    <property type="match status" value="1"/>
</dbReference>
<evidence type="ECO:0000256" key="1">
    <source>
        <dbReference type="SAM" id="MobiDB-lite"/>
    </source>
</evidence>
<accession>A0ABD1LJC0</accession>
<keyword evidence="3" id="KW-1185">Reference proteome</keyword>
<evidence type="ECO:0000313" key="2">
    <source>
        <dbReference type="EMBL" id="KAL2323582.1"/>
    </source>
</evidence>
<organism evidence="2 3">
    <name type="scientific">Flemingia macrophylla</name>
    <dbReference type="NCBI Taxonomy" id="520843"/>
    <lineage>
        <taxon>Eukaryota</taxon>
        <taxon>Viridiplantae</taxon>
        <taxon>Streptophyta</taxon>
        <taxon>Embryophyta</taxon>
        <taxon>Tracheophyta</taxon>
        <taxon>Spermatophyta</taxon>
        <taxon>Magnoliopsida</taxon>
        <taxon>eudicotyledons</taxon>
        <taxon>Gunneridae</taxon>
        <taxon>Pentapetalae</taxon>
        <taxon>rosids</taxon>
        <taxon>fabids</taxon>
        <taxon>Fabales</taxon>
        <taxon>Fabaceae</taxon>
        <taxon>Papilionoideae</taxon>
        <taxon>50 kb inversion clade</taxon>
        <taxon>NPAAA clade</taxon>
        <taxon>indigoferoid/millettioid clade</taxon>
        <taxon>Phaseoleae</taxon>
        <taxon>Flemingia</taxon>
    </lineage>
</organism>
<evidence type="ECO:0000313" key="3">
    <source>
        <dbReference type="Proteomes" id="UP001603857"/>
    </source>
</evidence>
<proteinExistence type="predicted"/>
<reference evidence="2 3" key="1">
    <citation type="submission" date="2024-08" db="EMBL/GenBank/DDBJ databases">
        <title>Insights into the chromosomal genome structure of Flemingia macrophylla.</title>
        <authorList>
            <person name="Ding Y."/>
            <person name="Zhao Y."/>
            <person name="Bi W."/>
            <person name="Wu M."/>
            <person name="Zhao G."/>
            <person name="Gong Y."/>
            <person name="Li W."/>
            <person name="Zhang P."/>
        </authorList>
    </citation>
    <scope>NUCLEOTIDE SEQUENCE [LARGE SCALE GENOMIC DNA]</scope>
    <source>
        <strain evidence="2">DYQJB</strain>
        <tissue evidence="2">Leaf</tissue>
    </source>
</reference>